<evidence type="ECO:0000256" key="1">
    <source>
        <dbReference type="SAM" id="MobiDB-lite"/>
    </source>
</evidence>
<gene>
    <name evidence="2" type="ORF">LR48_Vigan03g140600</name>
</gene>
<protein>
    <submittedName>
        <fullName evidence="2">Uncharacterized protein</fullName>
    </submittedName>
</protein>
<accession>A0A0L9U6I7</accession>
<evidence type="ECO:0000313" key="3">
    <source>
        <dbReference type="Proteomes" id="UP000053144"/>
    </source>
</evidence>
<evidence type="ECO:0000313" key="2">
    <source>
        <dbReference type="EMBL" id="KOM38024.1"/>
    </source>
</evidence>
<dbReference type="Gramene" id="KOM38024">
    <property type="protein sequence ID" value="KOM38024"/>
    <property type="gene ID" value="LR48_Vigan03g140600"/>
</dbReference>
<proteinExistence type="predicted"/>
<reference evidence="3" key="1">
    <citation type="journal article" date="2015" name="Proc. Natl. Acad. Sci. U.S.A.">
        <title>Genome sequencing of adzuki bean (Vigna angularis) provides insight into high starch and low fat accumulation and domestication.</title>
        <authorList>
            <person name="Yang K."/>
            <person name="Tian Z."/>
            <person name="Chen C."/>
            <person name="Luo L."/>
            <person name="Zhao B."/>
            <person name="Wang Z."/>
            <person name="Yu L."/>
            <person name="Li Y."/>
            <person name="Sun Y."/>
            <person name="Li W."/>
            <person name="Chen Y."/>
            <person name="Li Y."/>
            <person name="Zhang Y."/>
            <person name="Ai D."/>
            <person name="Zhao J."/>
            <person name="Shang C."/>
            <person name="Ma Y."/>
            <person name="Wu B."/>
            <person name="Wang M."/>
            <person name="Gao L."/>
            <person name="Sun D."/>
            <person name="Zhang P."/>
            <person name="Guo F."/>
            <person name="Wang W."/>
            <person name="Li Y."/>
            <person name="Wang J."/>
            <person name="Varshney R.K."/>
            <person name="Wang J."/>
            <person name="Ling H.Q."/>
            <person name="Wan P."/>
        </authorList>
    </citation>
    <scope>NUCLEOTIDE SEQUENCE</scope>
    <source>
        <strain evidence="3">cv. Jingnong 6</strain>
    </source>
</reference>
<sequence>MEERILIKIEKGKYRTRSKVDREARRGRKRGFSVRKCGPDEFGSPFPWRASSIQYGHGRRRRNQVEEGSVPTIRSSLPDSPLGEVVPPNHQRLDFLRENLNKKSILAH</sequence>
<name>A0A0L9U6I7_PHAAN</name>
<feature type="region of interest" description="Disordered" evidence="1">
    <location>
        <begin position="53"/>
        <end position="88"/>
    </location>
</feature>
<dbReference type="Proteomes" id="UP000053144">
    <property type="component" value="Chromosome 3"/>
</dbReference>
<dbReference type="AlphaFoldDB" id="A0A0L9U6I7"/>
<organism evidence="2 3">
    <name type="scientific">Phaseolus angularis</name>
    <name type="common">Azuki bean</name>
    <name type="synonym">Vigna angularis</name>
    <dbReference type="NCBI Taxonomy" id="3914"/>
    <lineage>
        <taxon>Eukaryota</taxon>
        <taxon>Viridiplantae</taxon>
        <taxon>Streptophyta</taxon>
        <taxon>Embryophyta</taxon>
        <taxon>Tracheophyta</taxon>
        <taxon>Spermatophyta</taxon>
        <taxon>Magnoliopsida</taxon>
        <taxon>eudicotyledons</taxon>
        <taxon>Gunneridae</taxon>
        <taxon>Pentapetalae</taxon>
        <taxon>rosids</taxon>
        <taxon>fabids</taxon>
        <taxon>Fabales</taxon>
        <taxon>Fabaceae</taxon>
        <taxon>Papilionoideae</taxon>
        <taxon>50 kb inversion clade</taxon>
        <taxon>NPAAA clade</taxon>
        <taxon>indigoferoid/millettioid clade</taxon>
        <taxon>Phaseoleae</taxon>
        <taxon>Vigna</taxon>
    </lineage>
</organism>
<dbReference type="EMBL" id="CM003373">
    <property type="protein sequence ID" value="KOM38024.1"/>
    <property type="molecule type" value="Genomic_DNA"/>
</dbReference>